<evidence type="ECO:0000313" key="3">
    <source>
        <dbReference type="EMBL" id="VEF02362.1"/>
    </source>
</evidence>
<dbReference type="AlphaFoldDB" id="A0A1X3CZH4"/>
<feature type="compositionally biased region" description="Low complexity" evidence="1">
    <location>
        <begin position="243"/>
        <end position="263"/>
    </location>
</feature>
<sequence length="291" mass="32817">MELRAARTVFRKKWAEFKKNLNLNTILALIILGLVVDKIFTSTQTILVPPNMTKEAKVAYNSADAIYFESWTLFLTGIISAVTPSNADEIYEYLEPFFTPDLWKEIGPQILNIKKNPKFTGVNIFSRFVVEKVTYEPSTKKFFITGKLTSSQYKKGHMEDIRSVVATYEVKMRMHGYHPQATHWVTYVGNPMTEEWIEKYPEQYKKRIESMKVDDTQLYPQAQESDIIQEKESGIIVAPPPAASAEQANPASASAAAEAVQNQTQPATVPGQEQNPGIQMPETSSADNDLL</sequence>
<gene>
    <name evidence="3" type="ORF">NCTC10296_01754</name>
</gene>
<organism evidence="3 4">
    <name type="scientific">Neisseria canis</name>
    <dbReference type="NCBI Taxonomy" id="493"/>
    <lineage>
        <taxon>Bacteria</taxon>
        <taxon>Pseudomonadati</taxon>
        <taxon>Pseudomonadota</taxon>
        <taxon>Betaproteobacteria</taxon>
        <taxon>Neisseriales</taxon>
        <taxon>Neisseriaceae</taxon>
        <taxon>Neisseria</taxon>
    </lineage>
</organism>
<accession>A0A1X3CZH4</accession>
<evidence type="ECO:0000256" key="1">
    <source>
        <dbReference type="SAM" id="MobiDB-lite"/>
    </source>
</evidence>
<proteinExistence type="predicted"/>
<reference evidence="3 4" key="1">
    <citation type="submission" date="2018-12" db="EMBL/GenBank/DDBJ databases">
        <authorList>
            <consortium name="Pathogen Informatics"/>
        </authorList>
    </citation>
    <scope>NUCLEOTIDE SEQUENCE [LARGE SCALE GENOMIC DNA]</scope>
    <source>
        <strain evidence="3 4">NCTC10296</strain>
    </source>
</reference>
<dbReference type="RefSeq" id="WP_085415786.1">
    <property type="nucleotide sequence ID" value="NZ_CAUJPY010000032.1"/>
</dbReference>
<keyword evidence="2" id="KW-0812">Transmembrane</keyword>
<dbReference type="STRING" id="493.BWD07_02400"/>
<dbReference type="KEGG" id="nci:NCTC10296_01754"/>
<name>A0A1X3CZH4_9NEIS</name>
<keyword evidence="2" id="KW-1133">Transmembrane helix</keyword>
<keyword evidence="4" id="KW-1185">Reference proteome</keyword>
<feature type="compositionally biased region" description="Polar residues" evidence="1">
    <location>
        <begin position="264"/>
        <end position="291"/>
    </location>
</feature>
<evidence type="ECO:0000313" key="4">
    <source>
        <dbReference type="Proteomes" id="UP000279284"/>
    </source>
</evidence>
<evidence type="ECO:0000256" key="2">
    <source>
        <dbReference type="SAM" id="Phobius"/>
    </source>
</evidence>
<dbReference type="Pfam" id="PF05309">
    <property type="entry name" value="TraE"/>
    <property type="match status" value="1"/>
</dbReference>
<dbReference type="OrthoDB" id="7405099at2"/>
<feature type="transmembrane region" description="Helical" evidence="2">
    <location>
        <begin position="21"/>
        <end position="40"/>
    </location>
</feature>
<dbReference type="EMBL" id="LR134313">
    <property type="protein sequence ID" value="VEF02362.1"/>
    <property type="molecule type" value="Genomic_DNA"/>
</dbReference>
<feature type="region of interest" description="Disordered" evidence="1">
    <location>
        <begin position="235"/>
        <end position="291"/>
    </location>
</feature>
<dbReference type="InterPro" id="IPR007973">
    <property type="entry name" value="Pilus_assembly_TraE"/>
</dbReference>
<keyword evidence="2" id="KW-0472">Membrane</keyword>
<protein>
    <submittedName>
        <fullName evidence="3">Type IV conjugative transfer system protein TraE</fullName>
    </submittedName>
</protein>
<dbReference type="Proteomes" id="UP000279284">
    <property type="component" value="Chromosome"/>
</dbReference>